<dbReference type="STRING" id="329885.A0A4U0V5T6"/>
<sequence length="320" mass="35934">MPKNINPVAAQRKADKQKEIAKSRKVQQGQRNEKLARRNPERLQRQVDELKELEARGALRPKDKETLGQLERDLRGVRKAREVLGVKDEAPRRDGRAGAGAGGERNRRPDVRGDVRGDVRQEQRDRRQQLGKRRRDEEDAMGSGGDTDPEVRSIPMPRDTPPYVPRERPQQNSAEGPRQPHGLPAKPVFEAPRTVYSSAPQLRDLKKEAVRFMPAVVSQQRNRIKGQAGRLLEPEEVEKLEKSGYVATPNATDGAAVKARAEQASGEVRKAGTLAAEHDERDMNEEARRFEEEMAKMEAEGAGEVRGRGVQMEEVEDDGM</sequence>
<comment type="caution">
    <text evidence="3">The sequence shown here is derived from an EMBL/GenBank/DDBJ whole genome shotgun (WGS) entry which is preliminary data.</text>
</comment>
<dbReference type="InterPro" id="IPR019007">
    <property type="entry name" value="Wbp11/ELF5/Saf1_N"/>
</dbReference>
<feature type="compositionally biased region" description="Basic and acidic residues" evidence="1">
    <location>
        <begin position="31"/>
        <end position="96"/>
    </location>
</feature>
<dbReference type="OrthoDB" id="5597581at2759"/>
<feature type="region of interest" description="Disordered" evidence="1">
    <location>
        <begin position="298"/>
        <end position="320"/>
    </location>
</feature>
<feature type="compositionally biased region" description="Basic and acidic residues" evidence="1">
    <location>
        <begin position="104"/>
        <end position="128"/>
    </location>
</feature>
<dbReference type="AlphaFoldDB" id="A0A4U0V5T6"/>
<dbReference type="EMBL" id="NAJP01000020">
    <property type="protein sequence ID" value="TKA43145.1"/>
    <property type="molecule type" value="Genomic_DNA"/>
</dbReference>
<evidence type="ECO:0000313" key="3">
    <source>
        <dbReference type="EMBL" id="TKA43145.1"/>
    </source>
</evidence>
<proteinExistence type="predicted"/>
<feature type="region of interest" description="Disordered" evidence="1">
    <location>
        <begin position="1"/>
        <end position="191"/>
    </location>
</feature>
<feature type="compositionally biased region" description="Basic and acidic residues" evidence="1">
    <location>
        <begin position="12"/>
        <end position="22"/>
    </location>
</feature>
<feature type="compositionally biased region" description="Basic and acidic residues" evidence="1">
    <location>
        <begin position="298"/>
        <end position="307"/>
    </location>
</feature>
<organism evidence="3 4">
    <name type="scientific">Friedmanniomyces endolithicus</name>
    <dbReference type="NCBI Taxonomy" id="329885"/>
    <lineage>
        <taxon>Eukaryota</taxon>
        <taxon>Fungi</taxon>
        <taxon>Dikarya</taxon>
        <taxon>Ascomycota</taxon>
        <taxon>Pezizomycotina</taxon>
        <taxon>Dothideomycetes</taxon>
        <taxon>Dothideomycetidae</taxon>
        <taxon>Mycosphaerellales</taxon>
        <taxon>Teratosphaeriaceae</taxon>
        <taxon>Friedmanniomyces</taxon>
    </lineage>
</organism>
<name>A0A4U0V5T6_9PEZI</name>
<feature type="domain" description="Wbp11/ELF5/Saf1 N-terminal" evidence="2">
    <location>
        <begin position="3"/>
        <end position="79"/>
    </location>
</feature>
<dbReference type="GO" id="GO:0006396">
    <property type="term" value="P:RNA processing"/>
    <property type="evidence" value="ECO:0007669"/>
    <property type="project" value="InterPro"/>
</dbReference>
<evidence type="ECO:0000259" key="2">
    <source>
        <dbReference type="Pfam" id="PF09429"/>
    </source>
</evidence>
<feature type="region of interest" description="Disordered" evidence="1">
    <location>
        <begin position="261"/>
        <end position="283"/>
    </location>
</feature>
<gene>
    <name evidence="3" type="ORF">B0A54_06093</name>
</gene>
<dbReference type="Pfam" id="PF09429">
    <property type="entry name" value="Wbp11"/>
    <property type="match status" value="1"/>
</dbReference>
<accession>A0A4U0V5T6</accession>
<dbReference type="Proteomes" id="UP000310066">
    <property type="component" value="Unassembled WGS sequence"/>
</dbReference>
<evidence type="ECO:0000313" key="4">
    <source>
        <dbReference type="Proteomes" id="UP000310066"/>
    </source>
</evidence>
<protein>
    <recommendedName>
        <fullName evidence="2">Wbp11/ELF5/Saf1 N-terminal domain-containing protein</fullName>
    </recommendedName>
</protein>
<evidence type="ECO:0000256" key="1">
    <source>
        <dbReference type="SAM" id="MobiDB-lite"/>
    </source>
</evidence>
<reference evidence="3 4" key="1">
    <citation type="submission" date="2017-03" db="EMBL/GenBank/DDBJ databases">
        <title>Genomes of endolithic fungi from Antarctica.</title>
        <authorList>
            <person name="Coleine C."/>
            <person name="Masonjones S."/>
            <person name="Stajich J.E."/>
        </authorList>
    </citation>
    <scope>NUCLEOTIDE SEQUENCE [LARGE SCALE GENOMIC DNA]</scope>
    <source>
        <strain evidence="3 4">CCFEE 5311</strain>
    </source>
</reference>